<dbReference type="Pfam" id="PF06125">
    <property type="entry name" value="DUF961"/>
    <property type="match status" value="1"/>
</dbReference>
<organism evidence="1 2">
    <name type="scientific">[Clostridium] clostridioforme 90A8</name>
    <dbReference type="NCBI Taxonomy" id="999408"/>
    <lineage>
        <taxon>Bacteria</taxon>
        <taxon>Bacillati</taxon>
        <taxon>Bacillota</taxon>
        <taxon>Clostridia</taxon>
        <taxon>Lachnospirales</taxon>
        <taxon>Lachnospiraceae</taxon>
        <taxon>Enterocloster</taxon>
    </lineage>
</organism>
<proteinExistence type="predicted"/>
<dbReference type="AlphaFoldDB" id="A0A0E2HFU8"/>
<evidence type="ECO:0000313" key="1">
    <source>
        <dbReference type="EMBL" id="ENZ19549.1"/>
    </source>
</evidence>
<reference evidence="1 2" key="1">
    <citation type="submission" date="2013-01" db="EMBL/GenBank/DDBJ databases">
        <title>The Genome Sequence of Clostridium clostridioforme 90A8.</title>
        <authorList>
            <consortium name="The Broad Institute Genome Sequencing Platform"/>
            <person name="Earl A."/>
            <person name="Ward D."/>
            <person name="Feldgarden M."/>
            <person name="Gevers D."/>
            <person name="Courvalin P."/>
            <person name="Lambert T."/>
            <person name="Walker B."/>
            <person name="Young S.K."/>
            <person name="Zeng Q."/>
            <person name="Gargeya S."/>
            <person name="Fitzgerald M."/>
            <person name="Haas B."/>
            <person name="Abouelleil A."/>
            <person name="Alvarado L."/>
            <person name="Arachchi H.M."/>
            <person name="Berlin A.M."/>
            <person name="Chapman S.B."/>
            <person name="Dewar J."/>
            <person name="Goldberg J."/>
            <person name="Griggs A."/>
            <person name="Gujja S."/>
            <person name="Hansen M."/>
            <person name="Howarth C."/>
            <person name="Imamovic A."/>
            <person name="Larimer J."/>
            <person name="McCowan C."/>
            <person name="Murphy C."/>
            <person name="Neiman D."/>
            <person name="Pearson M."/>
            <person name="Priest M."/>
            <person name="Roberts A."/>
            <person name="Saif S."/>
            <person name="Shea T."/>
            <person name="Sisk P."/>
            <person name="Sykes S."/>
            <person name="Wortman J."/>
            <person name="Nusbaum C."/>
            <person name="Birren B."/>
        </authorList>
    </citation>
    <scope>NUCLEOTIDE SEQUENCE [LARGE SCALE GENOMIC DNA]</scope>
    <source>
        <strain evidence="1 2">90A8</strain>
    </source>
</reference>
<dbReference type="PATRIC" id="fig|999408.3.peg.496"/>
<dbReference type="HOGENOM" id="CLU_130392_2_0_9"/>
<accession>A0A0E2HFU8</accession>
<dbReference type="InterPro" id="IPR010365">
    <property type="entry name" value="DUF961"/>
</dbReference>
<dbReference type="Gene3D" id="2.40.50.390">
    <property type="entry name" value="Conjugative transposon protein, DUF961"/>
    <property type="match status" value="1"/>
</dbReference>
<name>A0A0E2HFU8_9FIRM</name>
<gene>
    <name evidence="1" type="ORF">HMPREF1090_00457</name>
</gene>
<protein>
    <submittedName>
        <fullName evidence="1">Conjugative transposon protein</fullName>
    </submittedName>
</protein>
<dbReference type="InterPro" id="IPR038620">
    <property type="entry name" value="YdcP-like_sf"/>
</dbReference>
<dbReference type="EMBL" id="AGYR01000004">
    <property type="protein sequence ID" value="ENZ19549.1"/>
    <property type="molecule type" value="Genomic_DNA"/>
</dbReference>
<dbReference type="Proteomes" id="UP000013085">
    <property type="component" value="Unassembled WGS sequence"/>
</dbReference>
<comment type="caution">
    <text evidence="1">The sequence shown here is derived from an EMBL/GenBank/DDBJ whole genome shotgun (WGS) entry which is preliminary data.</text>
</comment>
<evidence type="ECO:0000313" key="2">
    <source>
        <dbReference type="Proteomes" id="UP000013085"/>
    </source>
</evidence>
<sequence length="104" mass="11955">MELKFVIPNMEKTFGNLEFAGEDKTEQRRINGRMAVLSRSFNLYSDVQRADDIVVILPAETGEKHFDFEERVKLVNPRITAEGYKIGTRGFTNYILHADDMVKA</sequence>
<dbReference type="RefSeq" id="WP_002594311.1">
    <property type="nucleotide sequence ID" value="NZ_KB850987.1"/>
</dbReference>